<evidence type="ECO:0000313" key="2">
    <source>
        <dbReference type="Proteomes" id="UP001302676"/>
    </source>
</evidence>
<organism evidence="1 2">
    <name type="scientific">Dichotomopilus funicola</name>
    <dbReference type="NCBI Taxonomy" id="1934379"/>
    <lineage>
        <taxon>Eukaryota</taxon>
        <taxon>Fungi</taxon>
        <taxon>Dikarya</taxon>
        <taxon>Ascomycota</taxon>
        <taxon>Pezizomycotina</taxon>
        <taxon>Sordariomycetes</taxon>
        <taxon>Sordariomycetidae</taxon>
        <taxon>Sordariales</taxon>
        <taxon>Chaetomiaceae</taxon>
        <taxon>Dichotomopilus</taxon>
    </lineage>
</organism>
<dbReference type="Gene3D" id="3.40.50.720">
    <property type="entry name" value="NAD(P)-binding Rossmann-like Domain"/>
    <property type="match status" value="1"/>
</dbReference>
<dbReference type="PANTHER" id="PTHR14097:SF9">
    <property type="entry name" value="EPIMERASE, PUTATIVE (AFU_ORTHOLOGUE AFUA_8G07320)-RELATED"/>
    <property type="match status" value="1"/>
</dbReference>
<keyword evidence="2" id="KW-1185">Reference proteome</keyword>
<protein>
    <submittedName>
        <fullName evidence="1">Protein FMP52, mitochondrial</fullName>
    </submittedName>
</protein>
<dbReference type="AlphaFoldDB" id="A0AAN6V2Y8"/>
<dbReference type="InterPro" id="IPR036291">
    <property type="entry name" value="NAD(P)-bd_dom_sf"/>
</dbReference>
<dbReference type="RefSeq" id="XP_062636880.1">
    <property type="nucleotide sequence ID" value="XM_062780833.1"/>
</dbReference>
<reference evidence="1" key="1">
    <citation type="journal article" date="2023" name="Mol. Phylogenet. Evol.">
        <title>Genome-scale phylogeny and comparative genomics of the fungal order Sordariales.</title>
        <authorList>
            <person name="Hensen N."/>
            <person name="Bonometti L."/>
            <person name="Westerberg I."/>
            <person name="Brannstrom I.O."/>
            <person name="Guillou S."/>
            <person name="Cros-Aarteil S."/>
            <person name="Calhoun S."/>
            <person name="Haridas S."/>
            <person name="Kuo A."/>
            <person name="Mondo S."/>
            <person name="Pangilinan J."/>
            <person name="Riley R."/>
            <person name="LaButti K."/>
            <person name="Andreopoulos B."/>
            <person name="Lipzen A."/>
            <person name="Chen C."/>
            <person name="Yan M."/>
            <person name="Daum C."/>
            <person name="Ng V."/>
            <person name="Clum A."/>
            <person name="Steindorff A."/>
            <person name="Ohm R.A."/>
            <person name="Martin F."/>
            <person name="Silar P."/>
            <person name="Natvig D.O."/>
            <person name="Lalanne C."/>
            <person name="Gautier V."/>
            <person name="Ament-Velasquez S.L."/>
            <person name="Kruys A."/>
            <person name="Hutchinson M.I."/>
            <person name="Powell A.J."/>
            <person name="Barry K."/>
            <person name="Miller A.N."/>
            <person name="Grigoriev I.V."/>
            <person name="Debuchy R."/>
            <person name="Gladieux P."/>
            <person name="Hiltunen Thoren M."/>
            <person name="Johannesson H."/>
        </authorList>
    </citation>
    <scope>NUCLEOTIDE SEQUENCE</scope>
    <source>
        <strain evidence="1">CBS 141.50</strain>
    </source>
</reference>
<dbReference type="GeneID" id="87817446"/>
<sequence length="247" mass="26405">MKLIVAGSSGYVAAEVIRQALSNPAITSVVGLGRRATPEPQNLEPTANIAKFKSVILKDFGAEYPDDVRKEFAEADACIWTIGLVPNKAMSTSLEEAGKICRDYPVRAVETISKLRQAAPESEAKKTPCRFLYISGSAAERDQTKKPLILGAYLLIRGQAETGVLKAAEASNGTVQAGISRPGLITANSGVVPVLQRGVMATFRQPHVRLSEITATLLHQAVEGVENDTLQNGDLVKIGQKVLGQKK</sequence>
<proteinExistence type="predicted"/>
<dbReference type="SUPFAM" id="SSF51735">
    <property type="entry name" value="NAD(P)-binding Rossmann-fold domains"/>
    <property type="match status" value="1"/>
</dbReference>
<evidence type="ECO:0000313" key="1">
    <source>
        <dbReference type="EMBL" id="KAK4143509.1"/>
    </source>
</evidence>
<dbReference type="EMBL" id="MU853586">
    <property type="protein sequence ID" value="KAK4143509.1"/>
    <property type="molecule type" value="Genomic_DNA"/>
</dbReference>
<comment type="caution">
    <text evidence="1">The sequence shown here is derived from an EMBL/GenBank/DDBJ whole genome shotgun (WGS) entry which is preliminary data.</text>
</comment>
<accession>A0AAN6V2Y8</accession>
<name>A0AAN6V2Y8_9PEZI</name>
<dbReference type="PANTHER" id="PTHR14097">
    <property type="entry name" value="OXIDOREDUCTASE HTATIP2"/>
    <property type="match status" value="1"/>
</dbReference>
<gene>
    <name evidence="1" type="ORF">C8A04DRAFT_28939</name>
</gene>
<reference evidence="1" key="2">
    <citation type="submission" date="2023-05" db="EMBL/GenBank/DDBJ databases">
        <authorList>
            <consortium name="Lawrence Berkeley National Laboratory"/>
            <person name="Steindorff A."/>
            <person name="Hensen N."/>
            <person name="Bonometti L."/>
            <person name="Westerberg I."/>
            <person name="Brannstrom I.O."/>
            <person name="Guillou S."/>
            <person name="Cros-Aarteil S."/>
            <person name="Calhoun S."/>
            <person name="Haridas S."/>
            <person name="Kuo A."/>
            <person name="Mondo S."/>
            <person name="Pangilinan J."/>
            <person name="Riley R."/>
            <person name="Labutti K."/>
            <person name="Andreopoulos B."/>
            <person name="Lipzen A."/>
            <person name="Chen C."/>
            <person name="Yanf M."/>
            <person name="Daum C."/>
            <person name="Ng V."/>
            <person name="Clum A."/>
            <person name="Ohm R."/>
            <person name="Martin F."/>
            <person name="Silar P."/>
            <person name="Natvig D."/>
            <person name="Lalanne C."/>
            <person name="Gautier V."/>
            <person name="Ament-Velasquez S.L."/>
            <person name="Kruys A."/>
            <person name="Hutchinson M.I."/>
            <person name="Powell A.J."/>
            <person name="Barry K."/>
            <person name="Miller A.N."/>
            <person name="Grigoriev I.V."/>
            <person name="Debuchy R."/>
            <person name="Gladieux P."/>
            <person name="Thoren M.H."/>
            <person name="Johannesson H."/>
        </authorList>
    </citation>
    <scope>NUCLEOTIDE SEQUENCE</scope>
    <source>
        <strain evidence="1">CBS 141.50</strain>
    </source>
</reference>
<dbReference type="Proteomes" id="UP001302676">
    <property type="component" value="Unassembled WGS sequence"/>
</dbReference>